<name>A0A6J4NZQ2_9ACTN</name>
<dbReference type="PROSITE" id="PS51257">
    <property type="entry name" value="PROKAR_LIPOPROTEIN"/>
    <property type="match status" value="1"/>
</dbReference>
<protein>
    <submittedName>
        <fullName evidence="5">Various polyols ABC transporter, substrate-binding protein</fullName>
    </submittedName>
</protein>
<feature type="domain" description="Periplasmic binding protein" evidence="4">
    <location>
        <begin position="54"/>
        <end position="314"/>
    </location>
</feature>
<evidence type="ECO:0000259" key="4">
    <source>
        <dbReference type="Pfam" id="PF13407"/>
    </source>
</evidence>
<evidence type="ECO:0000256" key="1">
    <source>
        <dbReference type="ARBA" id="ARBA00004196"/>
    </source>
</evidence>
<proteinExistence type="predicted"/>
<accession>A0A6J4NZQ2</accession>
<dbReference type="GO" id="GO:0030246">
    <property type="term" value="F:carbohydrate binding"/>
    <property type="evidence" value="ECO:0007669"/>
    <property type="project" value="TreeGrafter"/>
</dbReference>
<dbReference type="SUPFAM" id="SSF53822">
    <property type="entry name" value="Periplasmic binding protein-like I"/>
    <property type="match status" value="1"/>
</dbReference>
<evidence type="ECO:0000256" key="3">
    <source>
        <dbReference type="SAM" id="SignalP"/>
    </source>
</evidence>
<organism evidence="5">
    <name type="scientific">uncultured Quadrisphaera sp</name>
    <dbReference type="NCBI Taxonomy" id="904978"/>
    <lineage>
        <taxon>Bacteria</taxon>
        <taxon>Bacillati</taxon>
        <taxon>Actinomycetota</taxon>
        <taxon>Actinomycetes</taxon>
        <taxon>Kineosporiales</taxon>
        <taxon>Kineosporiaceae</taxon>
        <taxon>Quadrisphaera</taxon>
        <taxon>environmental samples</taxon>
    </lineage>
</organism>
<reference evidence="5" key="1">
    <citation type="submission" date="2020-02" db="EMBL/GenBank/DDBJ databases">
        <authorList>
            <person name="Meier V. D."/>
        </authorList>
    </citation>
    <scope>NUCLEOTIDE SEQUENCE</scope>
    <source>
        <strain evidence="5">AVDCRST_MAG35</strain>
    </source>
</reference>
<dbReference type="Gene3D" id="3.40.50.2300">
    <property type="match status" value="2"/>
</dbReference>
<gene>
    <name evidence="5" type="ORF">AVDCRST_MAG35-852</name>
</gene>
<dbReference type="InterPro" id="IPR028082">
    <property type="entry name" value="Peripla_BP_I"/>
</dbReference>
<dbReference type="EMBL" id="CADCUY010000176">
    <property type="protein sequence ID" value="CAA9400076.1"/>
    <property type="molecule type" value="Genomic_DNA"/>
</dbReference>
<sequence length="370" mass="37850">MKRLRTRQITTGAVALTAAIVLSSCAGGGEAEPGGAGGGGGNGGGNGGDSAGTIAFLMPDLASTRYEEQDYPLFEAAVQEQCGFEVLYQNADADAAAQQQQVDSVISQGVSAIVLDAVDTAAAASLVNTAQSQEIPIIAYDRPIPDQPADYYVSFDNEAIGASIAQSLEDKLAADGITSGGVLQVNGSPTDAAAGLIRDGVDSVIDSGPYEVLAEFDTPGWQPPDAQEFVSSQITQFGDQIVGVVAANDGTGGASIAAFQSAGVNPVPPVTGNDAEIAAIQRIVEGTQYNTISKPISIVAEAAAEVACSFAEGETVEGEQELYNTPAQLFTPEVVTQENLKEIIVDGGIYTAEEICTEQYAEGCAALGIE</sequence>
<keyword evidence="2 3" id="KW-0732">Signal</keyword>
<dbReference type="GO" id="GO:0030288">
    <property type="term" value="C:outer membrane-bounded periplasmic space"/>
    <property type="evidence" value="ECO:0007669"/>
    <property type="project" value="TreeGrafter"/>
</dbReference>
<dbReference type="PANTHER" id="PTHR30036">
    <property type="entry name" value="D-XYLOSE-BINDING PERIPLASMIC PROTEIN"/>
    <property type="match status" value="1"/>
</dbReference>
<feature type="chain" id="PRO_5038533444" evidence="3">
    <location>
        <begin position="27"/>
        <end position="370"/>
    </location>
</feature>
<comment type="subcellular location">
    <subcellularLocation>
        <location evidence="1">Cell envelope</location>
    </subcellularLocation>
</comment>
<dbReference type="InterPro" id="IPR025997">
    <property type="entry name" value="SBP_2_dom"/>
</dbReference>
<feature type="signal peptide" evidence="3">
    <location>
        <begin position="1"/>
        <end position="26"/>
    </location>
</feature>
<dbReference type="PANTHER" id="PTHR30036:SF1">
    <property type="entry name" value="D-XYLOSE-BINDING PERIPLASMIC PROTEIN"/>
    <property type="match status" value="1"/>
</dbReference>
<dbReference type="InterPro" id="IPR050555">
    <property type="entry name" value="Bact_Solute-Bind_Prot2"/>
</dbReference>
<evidence type="ECO:0000256" key="2">
    <source>
        <dbReference type="ARBA" id="ARBA00022729"/>
    </source>
</evidence>
<dbReference type="AlphaFoldDB" id="A0A6J4NZQ2"/>
<evidence type="ECO:0000313" key="5">
    <source>
        <dbReference type="EMBL" id="CAA9400076.1"/>
    </source>
</evidence>
<dbReference type="Pfam" id="PF13407">
    <property type="entry name" value="Peripla_BP_4"/>
    <property type="match status" value="1"/>
</dbReference>